<evidence type="ECO:0000313" key="12">
    <source>
        <dbReference type="Proteomes" id="UP000234275"/>
    </source>
</evidence>
<dbReference type="SMART" id="SM00822">
    <property type="entry name" value="PKS_KR"/>
    <property type="match status" value="1"/>
</dbReference>
<dbReference type="InterPro" id="IPR020841">
    <property type="entry name" value="PKS_Beta-ketoAc_synthase_dom"/>
</dbReference>
<keyword evidence="4" id="KW-0560">Oxidoreductase</keyword>
<feature type="active site" description="Proton donor; for dehydratase activity" evidence="7">
    <location>
        <position position="1133"/>
    </location>
</feature>
<dbReference type="Pfam" id="PF16197">
    <property type="entry name" value="KAsynt_C_assoc"/>
    <property type="match status" value="1"/>
</dbReference>
<dbReference type="PROSITE" id="PS00606">
    <property type="entry name" value="KS3_1"/>
    <property type="match status" value="1"/>
</dbReference>
<dbReference type="GO" id="GO:0044550">
    <property type="term" value="P:secondary metabolite biosynthetic process"/>
    <property type="evidence" value="ECO:0007669"/>
    <property type="project" value="UniProtKB-ARBA"/>
</dbReference>
<dbReference type="Gene3D" id="3.40.366.10">
    <property type="entry name" value="Malonyl-Coenzyme A Acyl Carrier Protein, domain 2"/>
    <property type="match status" value="1"/>
</dbReference>
<dbReference type="Gene3D" id="3.90.180.10">
    <property type="entry name" value="Medium-chain alcohol dehydrogenases, catalytic domain"/>
    <property type="match status" value="1"/>
</dbReference>
<sequence length="2478" mass="272511">MAPIMLDYGDLSDALHNGLDRLDPIAIVGYSFRFPGDATDSKAFWNMMMEKRCAVSDTPEDRISISQWQHPDGRRRGQYSAQGGHYLKEDVSLFDAPFFSLSADEAAALDPQHRHLMEVTYRALENAGIPMEKAVGSQTSVHVGCFNGDYRLMACKDVEMTADYDVVGMQMSMNANRLSWFFDFRGTSMNIDTACSSSLIAMDLACQGLRSGETDMGVVAGTNLILSPDMMQAFSNVNMLSPDARSYSFDHRANGYGRGEGTGTLVIKRLADAIRDGDTIRAVIRSAGSNQDGLTPSGIMQPSGAAQANLIRDTYARAGLSMEPTRFFEAHGTGTQVGDPIECNALGDAFRGFRTVKDPLFLGAVKSNIGHLEGASGIAAVIKTILILESGLIPPNTNFEKLNPKIDLEFLGLKLPHDPTPWPTLGLRRASVNSFGFGGSNAHVVLDDAYNYLRSHGLVGNHTTVDYPPVPKSSNGALSELDKPSVASPSTTLPLPKLLVLSSASKAGVKHVAAAYKSYFETVEVSPDELCQYTANLAHTLNTRRSALPYRSFWTASSLKDLQDVGRKTSEAYQAIEKPVLGFVFTGQGSQWAGMGRELFNYPVFRNSIWQCGHDLQSFGCPWSLQDELLREDTSSRINDPEIAQPANTALQIALVDLLHSVGINPAVAIGHSSGEIAAAYAAGALSTMESMRIAYFRGVCATELSKTQQLAGSMIAASLSEADAHGYIDEVSKVHGRCGLQVACINSQKSVTISGDENQVDTLKDLFESCNVFSRKLKVPVAYHSYHMDRIASVYKEQMNDLQPMEKNSNGCVMISSLRIPQYWVDNLTSPVQFAQSLLQICTESGRKIRKKLDGSHRSQLGVNVLLEVGPQATLQRPIRDLLETLSWGQENAAHNILDALGRLHCLGLPVDLGRHALVLTDLPEYPFNHSTSYWRESRVSRRLRIADQGKLDLLGKPMPWVEDHVINGTLIYPAAGMLVMAIEAANQMSSPGKKVEAFQTADGVETNLHLRTLTDGTSSAFPWLEFRLYNCHGFIKVKYQTMSDDFSEENQQFADCMQQDNRLSKACAMEFSEEKMYKCLKESGFEFGPTFQTVFNGKCSKEHQARSSLKIFSWPTDQHPQPHIVHPTTLDGILHLTAAALSEGGQARNLWVAKEGLSHPSAAVIHASTWVKSLHSRGHEFDICAMDEQRTRVLAKVHGLQSTIVADSPWESFGDNDDKLTVHHLHHFPALDLLDPDRLARYCAQSRPDGPAPLEYFRDVNFVLFRFLSQALDNLGDVNPEKVLPHIQRYIDWARLQRSKFEAGELPLSRPEWKYLLHDTEYFKSACDRLSVANAQGYAFVHTGSNLLPILRGEQDPIQFLWKDDMMSNFYRFYLRAQAQLNPGMRILEIGAGTGGTTAHILKALSQGSGISPGSPLYASYDYTDISPAFFDTAAKRFKDFPRMNFRVLDLESYDLVVAANVLHATPDICATMRNVRKLLKPRGKVTLFEITRPEIIRSGFVAGLMEGWWAGKEDNRIWSPAMTGTQWDTTFKDTGFSGADMEIPEFLDAECQENSVLVTTASNETLRAPLNVFFVFDESSTAQRRLYEQTTKSLKAQQSESNIAGGDLSKCIALPSFVNTTLIFIHETETPLLDGMSQEAFSQIQYAVTHCTSILWVTAGGGCFSKKPEYTMADGWARTLRAEHENLRMTTLALDLDNQISSDPVSHIMRVLTHEILDLEQTNYEPEFMEIEGILHVTRVKSSKSLTDDLHAASLPRQSATKSLGDAGSVKLAYKMPGLLETLHWSDSNEYLEQTIQSHEVEMNVDAVGLNFRDCEIALGKDPKTAFGQECAGTVTRAGEFSGYQPGDRVVAFGPGKFKTTVKSGVNSTCRIPDFLSMTEAASIPAQFGTAWQAIVEIARLQRGESILIHAGAGGTGQAAIQIAQYIGAEVYTTTSTQEKKQILTDVYEIPANHIFYSRDTRRGVDVVLNALAGEALLASWECIGNYGRLVDLGCRDSLSSMSLPMAQPGRQASFTYFDSLNWMHERPDAARRGVEAIFDLFAEGKLHLHKPLQLESASNLEDAFHLMQSGGIIGKLVLEISPEARVPTILDTRASFNLNANATYLVAGGLGGLGRVAARWMAARGAKHLVLLGRSGAKTKAALALVDELEAQGVQVKTPPCDVADPASVSRVIHEVAQTMPPIKGCIQGSMVLRDQPFERMSYEEWKTAVGCKVRGSWNLEMNLPKDLDFFILLSSANGLLGIPSQSNYGAGNSYSDGLARYRVSKGQKAVSLDLGVMSDDGLLAETPGLLEKVVGYGNGSLLPVSRPKFLGLLDHYCNPDRPILTPETSQVVVGLAPGGDGFVGNVLLEKPLFNHLKMDNITTDDTSKEVEVQFQKLFSEATSLEEGREVVAKALINKLTHSYKVIPEDAEVDIHSPLHTFRIDSLLAVELCNWIRKEFVAELAVLEVMGGATLAMVDILVATRSQLKHPEWV</sequence>
<dbReference type="RefSeq" id="XP_024698953.1">
    <property type="nucleotide sequence ID" value="XM_024851859.1"/>
</dbReference>
<dbReference type="CDD" id="cd02440">
    <property type="entry name" value="AdoMet_MTases"/>
    <property type="match status" value="1"/>
</dbReference>
<evidence type="ECO:0000259" key="10">
    <source>
        <dbReference type="PROSITE" id="PS52019"/>
    </source>
</evidence>
<gene>
    <name evidence="11" type="ORF">P170DRAFT_459297</name>
</gene>
<dbReference type="SUPFAM" id="SSF53335">
    <property type="entry name" value="S-adenosyl-L-methionine-dependent methyltransferases"/>
    <property type="match status" value="1"/>
</dbReference>
<organism evidence="11 12">
    <name type="scientific">Aspergillus steynii IBT 23096</name>
    <dbReference type="NCBI Taxonomy" id="1392250"/>
    <lineage>
        <taxon>Eukaryota</taxon>
        <taxon>Fungi</taxon>
        <taxon>Dikarya</taxon>
        <taxon>Ascomycota</taxon>
        <taxon>Pezizomycotina</taxon>
        <taxon>Eurotiomycetes</taxon>
        <taxon>Eurotiomycetidae</taxon>
        <taxon>Eurotiales</taxon>
        <taxon>Aspergillaceae</taxon>
        <taxon>Aspergillus</taxon>
        <taxon>Aspergillus subgen. Circumdati</taxon>
    </lineage>
</organism>
<dbReference type="Pfam" id="PF08240">
    <property type="entry name" value="ADH_N"/>
    <property type="match status" value="1"/>
</dbReference>
<dbReference type="EMBL" id="MSFO01000010">
    <property type="protein sequence ID" value="PLB43651.1"/>
    <property type="molecule type" value="Genomic_DNA"/>
</dbReference>
<dbReference type="InterPro" id="IPR011032">
    <property type="entry name" value="GroES-like_sf"/>
</dbReference>
<dbReference type="SUPFAM" id="SSF53901">
    <property type="entry name" value="Thiolase-like"/>
    <property type="match status" value="1"/>
</dbReference>
<dbReference type="Pfam" id="PF14765">
    <property type="entry name" value="PS-DH"/>
    <property type="match status" value="1"/>
</dbReference>
<dbReference type="GO" id="GO:0016491">
    <property type="term" value="F:oxidoreductase activity"/>
    <property type="evidence" value="ECO:0007669"/>
    <property type="project" value="UniProtKB-KW"/>
</dbReference>
<dbReference type="OrthoDB" id="329835at2759"/>
<feature type="region of interest" description="Disordered" evidence="8">
    <location>
        <begin position="464"/>
        <end position="485"/>
    </location>
</feature>
<dbReference type="InterPro" id="IPR013968">
    <property type="entry name" value="PKS_KR"/>
</dbReference>
<dbReference type="VEuPathDB" id="FungiDB:P170DRAFT_459297"/>
<dbReference type="InterPro" id="IPR036736">
    <property type="entry name" value="ACP-like_sf"/>
</dbReference>
<evidence type="ECO:0000256" key="6">
    <source>
        <dbReference type="ARBA" id="ARBA00023315"/>
    </source>
</evidence>
<evidence type="ECO:0000256" key="3">
    <source>
        <dbReference type="ARBA" id="ARBA00022679"/>
    </source>
</evidence>
<evidence type="ECO:0000256" key="1">
    <source>
        <dbReference type="ARBA" id="ARBA00022450"/>
    </source>
</evidence>
<dbReference type="InterPro" id="IPR013217">
    <property type="entry name" value="Methyltransf_12"/>
</dbReference>
<feature type="region of interest" description="C-terminal hotdog fold" evidence="7">
    <location>
        <begin position="1070"/>
        <end position="1213"/>
    </location>
</feature>
<dbReference type="InterPro" id="IPR049551">
    <property type="entry name" value="PKS_DH_C"/>
</dbReference>
<dbReference type="Gene3D" id="3.40.50.720">
    <property type="entry name" value="NAD(P)-binding Rossmann-like Domain"/>
    <property type="match status" value="1"/>
</dbReference>
<dbReference type="SMART" id="SM00827">
    <property type="entry name" value="PKS_AT"/>
    <property type="match status" value="1"/>
</dbReference>
<dbReference type="SMART" id="SM00825">
    <property type="entry name" value="PKS_KS"/>
    <property type="match status" value="1"/>
</dbReference>
<keyword evidence="12" id="KW-1185">Reference proteome</keyword>
<dbReference type="Gene3D" id="3.10.129.110">
    <property type="entry name" value="Polyketide synthase dehydratase"/>
    <property type="match status" value="1"/>
</dbReference>
<dbReference type="PANTHER" id="PTHR43775:SF29">
    <property type="entry name" value="ASPERFURANONE POLYKETIDE SYNTHASE AFOG-RELATED"/>
    <property type="match status" value="1"/>
</dbReference>
<dbReference type="Proteomes" id="UP000234275">
    <property type="component" value="Unassembled WGS sequence"/>
</dbReference>
<proteinExistence type="predicted"/>
<dbReference type="PROSITE" id="PS52004">
    <property type="entry name" value="KS3_2"/>
    <property type="match status" value="1"/>
</dbReference>
<keyword evidence="2" id="KW-0597">Phosphoprotein</keyword>
<dbReference type="Gene3D" id="3.30.70.3290">
    <property type="match status" value="1"/>
</dbReference>
<dbReference type="GeneID" id="36559557"/>
<feature type="domain" description="PKS/mFAS DH" evidence="10">
    <location>
        <begin position="917"/>
        <end position="1213"/>
    </location>
</feature>
<dbReference type="InterPro" id="IPR014031">
    <property type="entry name" value="Ketoacyl_synth_C"/>
</dbReference>
<evidence type="ECO:0000313" key="11">
    <source>
        <dbReference type="EMBL" id="PLB43651.1"/>
    </source>
</evidence>
<dbReference type="CDD" id="cd00833">
    <property type="entry name" value="PKS"/>
    <property type="match status" value="1"/>
</dbReference>
<dbReference type="InterPro" id="IPR016039">
    <property type="entry name" value="Thiolase-like"/>
</dbReference>
<evidence type="ECO:0000256" key="4">
    <source>
        <dbReference type="ARBA" id="ARBA00023002"/>
    </source>
</evidence>
<dbReference type="InterPro" id="IPR056501">
    <property type="entry name" value="NAD-bd_HRPKS_sdrA"/>
</dbReference>
<protein>
    <submittedName>
        <fullName evidence="11">Polyketide synthase</fullName>
    </submittedName>
</protein>
<feature type="region of interest" description="N-terminal hotdog fold" evidence="7">
    <location>
        <begin position="917"/>
        <end position="1046"/>
    </location>
</feature>
<dbReference type="GO" id="GO:0004315">
    <property type="term" value="F:3-oxoacyl-[acyl-carrier-protein] synthase activity"/>
    <property type="evidence" value="ECO:0007669"/>
    <property type="project" value="InterPro"/>
</dbReference>
<feature type="active site" description="Proton acceptor; for dehydratase activity" evidence="7">
    <location>
        <position position="966"/>
    </location>
</feature>
<dbReference type="CDD" id="cd05195">
    <property type="entry name" value="enoyl_red"/>
    <property type="match status" value="1"/>
</dbReference>
<dbReference type="InterPro" id="IPR042104">
    <property type="entry name" value="PKS_dehydratase_sf"/>
</dbReference>
<evidence type="ECO:0000259" key="9">
    <source>
        <dbReference type="PROSITE" id="PS52004"/>
    </source>
</evidence>
<dbReference type="Pfam" id="PF13602">
    <property type="entry name" value="ADH_zinc_N_2"/>
    <property type="match status" value="1"/>
</dbReference>
<dbReference type="Pfam" id="PF23114">
    <property type="entry name" value="NAD-bd_HRPKS_sdrA"/>
    <property type="match status" value="1"/>
</dbReference>
<dbReference type="InterPro" id="IPR029063">
    <property type="entry name" value="SAM-dependent_MTases_sf"/>
</dbReference>
<dbReference type="SUPFAM" id="SSF52151">
    <property type="entry name" value="FabD/lysophospholipase-like"/>
    <property type="match status" value="1"/>
</dbReference>
<keyword evidence="6" id="KW-0012">Acyltransferase</keyword>
<evidence type="ECO:0000256" key="2">
    <source>
        <dbReference type="ARBA" id="ARBA00022553"/>
    </source>
</evidence>
<dbReference type="SUPFAM" id="SSF51735">
    <property type="entry name" value="NAD(P)-binding Rossmann-fold domains"/>
    <property type="match status" value="2"/>
</dbReference>
<dbReference type="InterPro" id="IPR057326">
    <property type="entry name" value="KR_dom"/>
</dbReference>
<dbReference type="Gene3D" id="3.40.47.10">
    <property type="match status" value="1"/>
</dbReference>
<dbReference type="InterPro" id="IPR013154">
    <property type="entry name" value="ADH-like_N"/>
</dbReference>
<dbReference type="InterPro" id="IPR050091">
    <property type="entry name" value="PKS_NRPS_Biosynth_Enz"/>
</dbReference>
<dbReference type="InterPro" id="IPR014043">
    <property type="entry name" value="Acyl_transferase_dom"/>
</dbReference>
<keyword evidence="3" id="KW-0808">Transferase</keyword>
<dbReference type="InterPro" id="IPR032821">
    <property type="entry name" value="PKS_assoc"/>
</dbReference>
<dbReference type="Pfam" id="PF02801">
    <property type="entry name" value="Ketoacyl-synt_C"/>
    <property type="match status" value="1"/>
</dbReference>
<name>A0A2I2FSR4_9EURO</name>
<dbReference type="Gene3D" id="3.40.50.150">
    <property type="entry name" value="Vaccinia Virus protein VP39"/>
    <property type="match status" value="1"/>
</dbReference>
<dbReference type="SUPFAM" id="SSF55048">
    <property type="entry name" value="Probable ACP-binding domain of malonyl-CoA ACP transacylase"/>
    <property type="match status" value="1"/>
</dbReference>
<dbReference type="InterPro" id="IPR016036">
    <property type="entry name" value="Malonyl_transacylase_ACP-bd"/>
</dbReference>
<dbReference type="STRING" id="1392250.A0A2I2FSR4"/>
<dbReference type="Pfam" id="PF00109">
    <property type="entry name" value="ketoacyl-synt"/>
    <property type="match status" value="1"/>
</dbReference>
<comment type="caution">
    <text evidence="11">The sequence shown here is derived from an EMBL/GenBank/DDBJ whole genome shotgun (WGS) entry which is preliminary data.</text>
</comment>
<dbReference type="GO" id="GO:0004312">
    <property type="term" value="F:fatty acid synthase activity"/>
    <property type="evidence" value="ECO:0007669"/>
    <property type="project" value="TreeGrafter"/>
</dbReference>
<dbReference type="PROSITE" id="PS52019">
    <property type="entry name" value="PKS_MFAS_DH"/>
    <property type="match status" value="1"/>
</dbReference>
<dbReference type="GO" id="GO:0006633">
    <property type="term" value="P:fatty acid biosynthetic process"/>
    <property type="evidence" value="ECO:0007669"/>
    <property type="project" value="InterPro"/>
</dbReference>
<dbReference type="InterPro" id="IPR018201">
    <property type="entry name" value="Ketoacyl_synth_AS"/>
</dbReference>
<dbReference type="Pfam" id="PF00698">
    <property type="entry name" value="Acyl_transf_1"/>
    <property type="match status" value="1"/>
</dbReference>
<keyword evidence="1" id="KW-0596">Phosphopantetheine</keyword>
<reference evidence="11 12" key="1">
    <citation type="submission" date="2016-12" db="EMBL/GenBank/DDBJ databases">
        <title>The genomes of Aspergillus section Nigri reveals drivers in fungal speciation.</title>
        <authorList>
            <consortium name="DOE Joint Genome Institute"/>
            <person name="Vesth T.C."/>
            <person name="Nybo J."/>
            <person name="Theobald S."/>
            <person name="Brandl J."/>
            <person name="Frisvad J.C."/>
            <person name="Nielsen K.F."/>
            <person name="Lyhne E.K."/>
            <person name="Kogle M.E."/>
            <person name="Kuo A."/>
            <person name="Riley R."/>
            <person name="Clum A."/>
            <person name="Nolan M."/>
            <person name="Lipzen A."/>
            <person name="Salamov A."/>
            <person name="Henrissat B."/>
            <person name="Wiebenga A."/>
            <person name="De Vries R.P."/>
            <person name="Grigoriev I.V."/>
            <person name="Mortensen U.H."/>
            <person name="Andersen M.R."/>
            <person name="Baker S.E."/>
        </authorList>
    </citation>
    <scope>NUCLEOTIDE SEQUENCE [LARGE SCALE GENOMIC DNA]</scope>
    <source>
        <strain evidence="11 12">IBT 23096</strain>
    </source>
</reference>
<dbReference type="InterPro" id="IPR020843">
    <property type="entry name" value="ER"/>
</dbReference>
<dbReference type="SUPFAM" id="SSF47336">
    <property type="entry name" value="ACP-like"/>
    <property type="match status" value="1"/>
</dbReference>
<evidence type="ECO:0000256" key="7">
    <source>
        <dbReference type="PROSITE-ProRule" id="PRU01363"/>
    </source>
</evidence>
<accession>A0A2I2FSR4</accession>
<dbReference type="Pfam" id="PF08659">
    <property type="entry name" value="KR"/>
    <property type="match status" value="1"/>
</dbReference>
<feature type="domain" description="Ketosynthase family 3 (KS3)" evidence="9">
    <location>
        <begin position="22"/>
        <end position="448"/>
    </location>
</feature>
<dbReference type="SUPFAM" id="SSF50129">
    <property type="entry name" value="GroES-like"/>
    <property type="match status" value="1"/>
</dbReference>
<dbReference type="Pfam" id="PF08242">
    <property type="entry name" value="Methyltransf_12"/>
    <property type="match status" value="1"/>
</dbReference>
<dbReference type="PANTHER" id="PTHR43775">
    <property type="entry name" value="FATTY ACID SYNTHASE"/>
    <property type="match status" value="1"/>
</dbReference>
<dbReference type="InterPro" id="IPR036291">
    <property type="entry name" value="NAD(P)-bd_dom_sf"/>
</dbReference>
<dbReference type="InterPro" id="IPR001227">
    <property type="entry name" value="Ac_transferase_dom_sf"/>
</dbReference>
<evidence type="ECO:0000256" key="5">
    <source>
        <dbReference type="ARBA" id="ARBA00023268"/>
    </source>
</evidence>
<evidence type="ECO:0000256" key="8">
    <source>
        <dbReference type="SAM" id="MobiDB-lite"/>
    </source>
</evidence>
<dbReference type="InterPro" id="IPR016035">
    <property type="entry name" value="Acyl_Trfase/lysoPLipase"/>
</dbReference>
<keyword evidence="5" id="KW-0511">Multifunctional enzyme</keyword>
<dbReference type="InterPro" id="IPR014030">
    <property type="entry name" value="Ketoacyl_synth_N"/>
</dbReference>
<dbReference type="SMART" id="SM00829">
    <property type="entry name" value="PKS_ER"/>
    <property type="match status" value="1"/>
</dbReference>
<dbReference type="InterPro" id="IPR049900">
    <property type="entry name" value="PKS_mFAS_DH"/>
</dbReference>